<feature type="transmembrane region" description="Helical" evidence="1">
    <location>
        <begin position="36"/>
        <end position="56"/>
    </location>
</feature>
<dbReference type="KEGG" id="fne:FSDG_01251"/>
<reference evidence="2 3" key="1">
    <citation type="submission" date="2013-11" db="EMBL/GenBank/DDBJ databases">
        <title>The Genome Sequence of Fusobacterium sp. 7_1.</title>
        <authorList>
            <consortium name="The Broad Institute Genome Sequencing Platform"/>
            <person name="Earl A."/>
            <person name="Ward D."/>
            <person name="Feldgarden M."/>
            <person name="Gevers D."/>
            <person name="Strauss J."/>
            <person name="Ambrose C.E."/>
            <person name="Allen-Vercoe E."/>
            <person name="Walker B."/>
            <person name="Young S.K."/>
            <person name="Zeng Q."/>
            <person name="Gargeya S."/>
            <person name="Fitzgerald M."/>
            <person name="Haas B."/>
            <person name="Abouelleil A."/>
            <person name="Alvarado L."/>
            <person name="Arachchi H.M."/>
            <person name="Berlin A.M."/>
            <person name="Chapman S.B."/>
            <person name="Goldberg J."/>
            <person name="Griggs A."/>
            <person name="Gujja S."/>
            <person name="Hansen M."/>
            <person name="Howarth C."/>
            <person name="Imamovic A."/>
            <person name="Larimer J."/>
            <person name="McCowen C."/>
            <person name="Montmayeur A."/>
            <person name="Murphy C."/>
            <person name="Neiman D."/>
            <person name="Pearson M."/>
            <person name="Priest M."/>
            <person name="Roberts A."/>
            <person name="Saif S."/>
            <person name="Shea T."/>
            <person name="Sisk P."/>
            <person name="Sykes S."/>
            <person name="Wortman J."/>
            <person name="Nusbaum C."/>
            <person name="Birren B."/>
        </authorList>
    </citation>
    <scope>NUCLEOTIDE SEQUENCE [LARGE SCALE GENOMIC DNA]</scope>
    <source>
        <strain evidence="2 3">7_1</strain>
    </source>
</reference>
<keyword evidence="1" id="KW-1133">Transmembrane helix</keyword>
<name>A0A140PSH0_9FUSO</name>
<keyword evidence="1" id="KW-0812">Transmembrane</keyword>
<accession>A0A140PSH0</accession>
<dbReference type="RefSeq" id="WP_008701432.1">
    <property type="nucleotide sequence ID" value="NZ_AKBT01000001.1"/>
</dbReference>
<proteinExistence type="predicted"/>
<protein>
    <submittedName>
        <fullName evidence="2">Uncharacterized protein</fullName>
    </submittedName>
</protein>
<evidence type="ECO:0000256" key="1">
    <source>
        <dbReference type="SAM" id="Phobius"/>
    </source>
</evidence>
<gene>
    <name evidence="2" type="ORF">FSDG_01251</name>
</gene>
<evidence type="ECO:0000313" key="3">
    <source>
        <dbReference type="Proteomes" id="UP000002799"/>
    </source>
</evidence>
<evidence type="ECO:0000313" key="2">
    <source>
        <dbReference type="EMBL" id="EEO42692.1"/>
    </source>
</evidence>
<organism evidence="2">
    <name type="scientific">Fusobacterium animalis 7_1</name>
    <dbReference type="NCBI Taxonomy" id="457405"/>
    <lineage>
        <taxon>Bacteria</taxon>
        <taxon>Fusobacteriati</taxon>
        <taxon>Fusobacteriota</taxon>
        <taxon>Fusobacteriia</taxon>
        <taxon>Fusobacteriales</taxon>
        <taxon>Fusobacteriaceae</taxon>
        <taxon>Fusobacterium</taxon>
    </lineage>
</organism>
<dbReference type="AlphaFoldDB" id="A0A140PSH0"/>
<feature type="transmembrane region" description="Helical" evidence="1">
    <location>
        <begin position="6"/>
        <end position="24"/>
    </location>
</feature>
<sequence>MSDWALGGLVLAMFIAGFNIGQDLKYKKWIFRKKRTYKYYISGMYSMAGTIMFAGWTSEFNSEITSEELKKIKEKEEKKMKDKYKTSDATFGIIYIKKLKD</sequence>
<dbReference type="HOGENOM" id="CLU_2287443_0_0_0"/>
<dbReference type="GeneID" id="79810356"/>
<dbReference type="EMBL" id="CP007062">
    <property type="protein sequence ID" value="EEO42692.1"/>
    <property type="molecule type" value="Genomic_DNA"/>
</dbReference>
<keyword evidence="1" id="KW-0472">Membrane</keyword>
<dbReference type="Proteomes" id="UP000002799">
    <property type="component" value="Chromosome"/>
</dbReference>